<reference evidence="2 3" key="1">
    <citation type="submission" date="2019-03" db="EMBL/GenBank/DDBJ databases">
        <title>Genomics of glacier-inhabiting Cryobacterium strains.</title>
        <authorList>
            <person name="Liu Q."/>
            <person name="Xin Y.-H."/>
        </authorList>
    </citation>
    <scope>NUCLEOTIDE SEQUENCE [LARGE SCALE GENOMIC DNA]</scope>
    <source>
        <strain evidence="2 3">Hh14</strain>
    </source>
</reference>
<keyword evidence="1" id="KW-0472">Membrane</keyword>
<dbReference type="EMBL" id="SOHE01000002">
    <property type="protein sequence ID" value="TFD56083.1"/>
    <property type="molecule type" value="Genomic_DNA"/>
</dbReference>
<name>A0A4V3IS76_9MICO</name>
<protein>
    <submittedName>
        <fullName evidence="2">Uncharacterized protein</fullName>
    </submittedName>
</protein>
<evidence type="ECO:0000313" key="3">
    <source>
        <dbReference type="Proteomes" id="UP000297447"/>
    </source>
</evidence>
<dbReference type="Proteomes" id="UP000297447">
    <property type="component" value="Unassembled WGS sequence"/>
</dbReference>
<feature type="transmembrane region" description="Helical" evidence="1">
    <location>
        <begin position="90"/>
        <end position="112"/>
    </location>
</feature>
<organism evidence="2 3">
    <name type="scientific">Cryobacterium frigoriphilum</name>
    <dbReference type="NCBI Taxonomy" id="1259150"/>
    <lineage>
        <taxon>Bacteria</taxon>
        <taxon>Bacillati</taxon>
        <taxon>Actinomycetota</taxon>
        <taxon>Actinomycetes</taxon>
        <taxon>Micrococcales</taxon>
        <taxon>Microbacteriaceae</taxon>
        <taxon>Cryobacterium</taxon>
    </lineage>
</organism>
<feature type="transmembrane region" description="Helical" evidence="1">
    <location>
        <begin position="239"/>
        <end position="258"/>
    </location>
</feature>
<gene>
    <name evidence="2" type="ORF">E3T55_00090</name>
</gene>
<evidence type="ECO:0000313" key="2">
    <source>
        <dbReference type="EMBL" id="TFD56083.1"/>
    </source>
</evidence>
<keyword evidence="1" id="KW-1133">Transmembrane helix</keyword>
<comment type="caution">
    <text evidence="2">The sequence shown here is derived from an EMBL/GenBank/DDBJ whole genome shotgun (WGS) entry which is preliminary data.</text>
</comment>
<evidence type="ECO:0000256" key="1">
    <source>
        <dbReference type="SAM" id="Phobius"/>
    </source>
</evidence>
<keyword evidence="1" id="KW-0812">Transmembrane</keyword>
<proteinExistence type="predicted"/>
<feature type="transmembrane region" description="Helical" evidence="1">
    <location>
        <begin position="264"/>
        <end position="286"/>
    </location>
</feature>
<feature type="transmembrane region" description="Helical" evidence="1">
    <location>
        <begin position="31"/>
        <end position="58"/>
    </location>
</feature>
<keyword evidence="3" id="KW-1185">Reference proteome</keyword>
<feature type="transmembrane region" description="Helical" evidence="1">
    <location>
        <begin position="143"/>
        <end position="163"/>
    </location>
</feature>
<dbReference type="AlphaFoldDB" id="A0A4V3IS76"/>
<sequence>MTRVARSPAAPPAAPPIEIAVREATPRRRRVGFWLTMGGIGLVVLGLAAIGAILALTLQNSAAFDEAMSSTYTDTRNLGLSQYERSVGSLIVGTPMIIFLLAFCLLMLGELLRRARWVRSDRGTWRGATNTATLRVLSPRVHLAWIAAPVLVWAALIAVPVALGRAGGWPAQVHYSIEEDVWMLLGMYGALASGVAAVIAVSLVKKLAYARRVAAGTTLPAGTGSRFWRGLTYFWRFDLWLAFLGGLFMGPGWIALYYDDPIFLLVPLGIGLVFLALGVICALNFWRSAEVLAAAESVT</sequence>
<dbReference type="OrthoDB" id="3671258at2"/>
<dbReference type="RefSeq" id="WP_134517564.1">
    <property type="nucleotide sequence ID" value="NZ_SOHE01000002.1"/>
</dbReference>
<accession>A0A4V3IS76</accession>
<feature type="transmembrane region" description="Helical" evidence="1">
    <location>
        <begin position="183"/>
        <end position="204"/>
    </location>
</feature>